<dbReference type="EMBL" id="CP032630">
    <property type="protein sequence ID" value="AYF98236.1"/>
    <property type="molecule type" value="Genomic_DNA"/>
</dbReference>
<reference evidence="3" key="1">
    <citation type="submission" date="2018-09" db="EMBL/GenBank/DDBJ databases">
        <title>Genome sequencing of strain 2DFWR-13.</title>
        <authorList>
            <person name="Heo J."/>
            <person name="Kim S.-J."/>
            <person name="Kwon S.-W."/>
        </authorList>
    </citation>
    <scope>NUCLEOTIDE SEQUENCE [LARGE SCALE GENOMIC DNA]</scope>
    <source>
        <strain evidence="3">2DFWR-13</strain>
    </source>
</reference>
<dbReference type="SMART" id="SM00422">
    <property type="entry name" value="HTH_MERR"/>
    <property type="match status" value="1"/>
</dbReference>
<accession>A0A387BAS2</accession>
<dbReference type="GO" id="GO:0003677">
    <property type="term" value="F:DNA binding"/>
    <property type="evidence" value="ECO:0007669"/>
    <property type="project" value="InterPro"/>
</dbReference>
<protein>
    <submittedName>
        <fullName evidence="2">MerR family transcriptional regulator</fullName>
    </submittedName>
</protein>
<name>A0A387BAS2_9MICO</name>
<dbReference type="SUPFAM" id="SSF46955">
    <property type="entry name" value="Putative DNA-binding domain"/>
    <property type="match status" value="1"/>
</dbReference>
<sequence length="198" mass="21323">MLMSELSSRTGVPVATLKFYLREGLLAPGETLSRTRADYGEEHVHRVGVIRALTDTVGLSVQQTKGVLAVVDDPGDSLFDAFGRALGNLPPTVPEADDYPRARAVIETLGWVYDPRYVAVRQLESALAAAESLGVPLDADRLAAYAPHIRAIAEYDMAQIPTRPDAALEYAVLGTAGHEPVVAALRRLAHQDLAARAR</sequence>
<dbReference type="Proteomes" id="UP000278886">
    <property type="component" value="Chromosome"/>
</dbReference>
<dbReference type="InterPro" id="IPR000551">
    <property type="entry name" value="MerR-type_HTH_dom"/>
</dbReference>
<evidence type="ECO:0000313" key="3">
    <source>
        <dbReference type="Proteomes" id="UP000278886"/>
    </source>
</evidence>
<dbReference type="InterPro" id="IPR009061">
    <property type="entry name" value="DNA-bd_dom_put_sf"/>
</dbReference>
<keyword evidence="3" id="KW-1185">Reference proteome</keyword>
<evidence type="ECO:0000259" key="1">
    <source>
        <dbReference type="PROSITE" id="PS50937"/>
    </source>
</evidence>
<dbReference type="AlphaFoldDB" id="A0A387BAS2"/>
<dbReference type="GO" id="GO:0006355">
    <property type="term" value="P:regulation of DNA-templated transcription"/>
    <property type="evidence" value="ECO:0007669"/>
    <property type="project" value="InterPro"/>
</dbReference>
<gene>
    <name evidence="2" type="ORF">D7I47_08195</name>
</gene>
<dbReference type="Gene3D" id="1.10.1660.10">
    <property type="match status" value="1"/>
</dbReference>
<dbReference type="PROSITE" id="PS50937">
    <property type="entry name" value="HTH_MERR_2"/>
    <property type="match status" value="1"/>
</dbReference>
<feature type="domain" description="HTH merR-type" evidence="1">
    <location>
        <begin position="1"/>
        <end position="70"/>
    </location>
</feature>
<dbReference type="OrthoDB" id="5242095at2"/>
<dbReference type="KEGG" id="lyd:D7I47_08195"/>
<dbReference type="Pfam" id="PF13411">
    <property type="entry name" value="MerR_1"/>
    <property type="match status" value="1"/>
</dbReference>
<evidence type="ECO:0000313" key="2">
    <source>
        <dbReference type="EMBL" id="AYF98236.1"/>
    </source>
</evidence>
<organism evidence="2 3">
    <name type="scientific">Protaetiibacter intestinalis</name>
    <dbReference type="NCBI Taxonomy" id="2419774"/>
    <lineage>
        <taxon>Bacteria</taxon>
        <taxon>Bacillati</taxon>
        <taxon>Actinomycetota</taxon>
        <taxon>Actinomycetes</taxon>
        <taxon>Micrococcales</taxon>
        <taxon>Microbacteriaceae</taxon>
        <taxon>Protaetiibacter</taxon>
    </lineage>
</organism>
<proteinExistence type="predicted"/>